<protein>
    <submittedName>
        <fullName evidence="1">AIM24 family protein</fullName>
    </submittedName>
</protein>
<dbReference type="Gene3D" id="3.60.160.10">
    <property type="entry name" value="Mitochondrial biogenesis AIM24"/>
    <property type="match status" value="1"/>
</dbReference>
<dbReference type="SUPFAM" id="SSF51219">
    <property type="entry name" value="TRAP-like"/>
    <property type="match status" value="1"/>
</dbReference>
<dbReference type="Pfam" id="PF01987">
    <property type="entry name" value="AIM24"/>
    <property type="match status" value="1"/>
</dbReference>
<evidence type="ECO:0000313" key="2">
    <source>
        <dbReference type="Proteomes" id="UP001589776"/>
    </source>
</evidence>
<dbReference type="RefSeq" id="WP_377468431.1">
    <property type="nucleotide sequence ID" value="NZ_JBHLWN010000018.1"/>
</dbReference>
<dbReference type="InterPro" id="IPR016031">
    <property type="entry name" value="Trp_RNA-bd_attenuator-like_dom"/>
</dbReference>
<dbReference type="InterPro" id="IPR002838">
    <property type="entry name" value="AIM24"/>
</dbReference>
<comment type="caution">
    <text evidence="1">The sequence shown here is derived from an EMBL/GenBank/DDBJ whole genome shotgun (WGS) entry which is preliminary data.</text>
</comment>
<dbReference type="EMBL" id="JBHLWN010000018">
    <property type="protein sequence ID" value="MFC0211451.1"/>
    <property type="molecule type" value="Genomic_DNA"/>
</dbReference>
<gene>
    <name evidence="1" type="ORF">ACFFK0_03140</name>
</gene>
<dbReference type="Proteomes" id="UP001589776">
    <property type="component" value="Unassembled WGS sequence"/>
</dbReference>
<name>A0ABV6DFN6_9BACL</name>
<reference evidence="1 2" key="1">
    <citation type="submission" date="2024-09" db="EMBL/GenBank/DDBJ databases">
        <authorList>
            <person name="Sun Q."/>
            <person name="Mori K."/>
        </authorList>
    </citation>
    <scope>NUCLEOTIDE SEQUENCE [LARGE SCALE GENOMIC DNA]</scope>
    <source>
        <strain evidence="1 2">CCM 7759</strain>
    </source>
</reference>
<proteinExistence type="predicted"/>
<keyword evidence="2" id="KW-1185">Reference proteome</keyword>
<evidence type="ECO:0000313" key="1">
    <source>
        <dbReference type="EMBL" id="MFC0211451.1"/>
    </source>
</evidence>
<sequence>MKVTAPQPTGHARIELQSEDRLHVLHPESILAYRGQPDQREDRWMDLGGLYSKRRWIRSVLTGPSEFLLGLPAGHTLTTYDLPADSNLLFDLRHVMYFTNGMSMKNKMLKLKTAWISRDLIRMRFSGPGTLGLLTVGDAAVMKLDPVQPLFVDKNALIAYPEDASIKLSVYGNSIASQHMRVQWEIRGKGSVLVQTGSLDRRLEERLSGDGWLKRLLREVLPFGSVYIK</sequence>
<accession>A0ABV6DFN6</accession>
<organism evidence="1 2">
    <name type="scientific">Paenibacillus chartarius</name>
    <dbReference type="NCBI Taxonomy" id="747481"/>
    <lineage>
        <taxon>Bacteria</taxon>
        <taxon>Bacillati</taxon>
        <taxon>Bacillota</taxon>
        <taxon>Bacilli</taxon>
        <taxon>Bacillales</taxon>
        <taxon>Paenibacillaceae</taxon>
        <taxon>Paenibacillus</taxon>
    </lineage>
</organism>
<dbReference type="InterPro" id="IPR036983">
    <property type="entry name" value="AIM24_sf"/>
</dbReference>